<sequence>MTRLSFVFLIFLLALVNPSPSSEARKHLNMEKKVIPSMKENVVPSVLPQKATPAPSASGNKGHLMVNDERLFAHHLAKIDRILQSNPSPGSGHY</sequence>
<accession>A0A061F944</accession>
<dbReference type="InParanoid" id="A0A061F944"/>
<dbReference type="AlphaFoldDB" id="A0A061F944"/>
<dbReference type="PANTHER" id="PTHR37180">
    <property type="entry name" value="PRECURSOR OF CEP14"/>
    <property type="match status" value="1"/>
</dbReference>
<feature type="signal peptide" evidence="1">
    <location>
        <begin position="1"/>
        <end position="24"/>
    </location>
</feature>
<proteinExistence type="predicted"/>
<dbReference type="Gramene" id="EOY13418">
    <property type="protein sequence ID" value="EOY13418"/>
    <property type="gene ID" value="TCM_031991"/>
</dbReference>
<keyword evidence="3" id="KW-1185">Reference proteome</keyword>
<dbReference type="PANTHER" id="PTHR37180:SF4">
    <property type="entry name" value="FORMIN-LIKE PROTEIN 3"/>
    <property type="match status" value="1"/>
</dbReference>
<dbReference type="EMBL" id="CM001885">
    <property type="protein sequence ID" value="EOY13418.1"/>
    <property type="molecule type" value="Genomic_DNA"/>
</dbReference>
<dbReference type="InterPro" id="IPR038930">
    <property type="entry name" value="CEP13/CEP14"/>
</dbReference>
<gene>
    <name evidence="2" type="ORF">TCM_031991</name>
</gene>
<dbReference type="Proteomes" id="UP000026915">
    <property type="component" value="Chromosome 7"/>
</dbReference>
<dbReference type="GO" id="GO:0006970">
    <property type="term" value="P:response to osmotic stress"/>
    <property type="evidence" value="ECO:0007669"/>
    <property type="project" value="InterPro"/>
</dbReference>
<evidence type="ECO:0000313" key="3">
    <source>
        <dbReference type="Proteomes" id="UP000026915"/>
    </source>
</evidence>
<protein>
    <submittedName>
        <fullName evidence="2">Uncharacterized protein</fullName>
    </submittedName>
</protein>
<evidence type="ECO:0000313" key="2">
    <source>
        <dbReference type="EMBL" id="EOY13418.1"/>
    </source>
</evidence>
<dbReference type="GO" id="GO:0006995">
    <property type="term" value="P:cellular response to nitrogen starvation"/>
    <property type="evidence" value="ECO:0007669"/>
    <property type="project" value="InterPro"/>
</dbReference>
<feature type="chain" id="PRO_5001597792" evidence="1">
    <location>
        <begin position="25"/>
        <end position="94"/>
    </location>
</feature>
<keyword evidence="1" id="KW-0732">Signal</keyword>
<evidence type="ECO:0000256" key="1">
    <source>
        <dbReference type="SAM" id="SignalP"/>
    </source>
</evidence>
<reference evidence="2 3" key="1">
    <citation type="journal article" date="2013" name="Genome Biol.">
        <title>The genome sequence of the most widely cultivated cacao type and its use to identify candidate genes regulating pod color.</title>
        <authorList>
            <person name="Motamayor J.C."/>
            <person name="Mockaitis K."/>
            <person name="Schmutz J."/>
            <person name="Haiminen N."/>
            <person name="Iii D.L."/>
            <person name="Cornejo O."/>
            <person name="Findley S.D."/>
            <person name="Zheng P."/>
            <person name="Utro F."/>
            <person name="Royaert S."/>
            <person name="Saski C."/>
            <person name="Jenkins J."/>
            <person name="Podicheti R."/>
            <person name="Zhao M."/>
            <person name="Scheffler B.E."/>
            <person name="Stack J.C."/>
            <person name="Feltus F.A."/>
            <person name="Mustiga G.M."/>
            <person name="Amores F."/>
            <person name="Phillips W."/>
            <person name="Marelli J.P."/>
            <person name="May G.D."/>
            <person name="Shapiro H."/>
            <person name="Ma J."/>
            <person name="Bustamante C.D."/>
            <person name="Schnell R.J."/>
            <person name="Main D."/>
            <person name="Gilbert D."/>
            <person name="Parida L."/>
            <person name="Kuhn D.N."/>
        </authorList>
    </citation>
    <scope>NUCLEOTIDE SEQUENCE [LARGE SCALE GENOMIC DNA]</scope>
    <source>
        <strain evidence="3">cv. Matina 1-6</strain>
    </source>
</reference>
<organism evidence="2 3">
    <name type="scientific">Theobroma cacao</name>
    <name type="common">Cacao</name>
    <name type="synonym">Cocoa</name>
    <dbReference type="NCBI Taxonomy" id="3641"/>
    <lineage>
        <taxon>Eukaryota</taxon>
        <taxon>Viridiplantae</taxon>
        <taxon>Streptophyta</taxon>
        <taxon>Embryophyta</taxon>
        <taxon>Tracheophyta</taxon>
        <taxon>Spermatophyta</taxon>
        <taxon>Magnoliopsida</taxon>
        <taxon>eudicotyledons</taxon>
        <taxon>Gunneridae</taxon>
        <taxon>Pentapetalae</taxon>
        <taxon>rosids</taxon>
        <taxon>malvids</taxon>
        <taxon>Malvales</taxon>
        <taxon>Malvaceae</taxon>
        <taxon>Byttnerioideae</taxon>
        <taxon>Theobroma</taxon>
    </lineage>
</organism>
<dbReference type="OMA" id="KGHAMAF"/>
<dbReference type="HOGENOM" id="CLU_176522_0_0_1"/>
<name>A0A061F944_THECC</name>